<comment type="similarity">
    <text evidence="1 2">Belongs to the UPF0102 family.</text>
</comment>
<dbReference type="Proteomes" id="UP000244496">
    <property type="component" value="Chromosome"/>
</dbReference>
<dbReference type="PANTHER" id="PTHR34039:SF1">
    <property type="entry name" value="UPF0102 PROTEIN YRAN"/>
    <property type="match status" value="1"/>
</dbReference>
<accession>A0A2S0UPA7</accession>
<evidence type="ECO:0000313" key="4">
    <source>
        <dbReference type="Proteomes" id="UP000244496"/>
    </source>
</evidence>
<dbReference type="GO" id="GO:0003676">
    <property type="term" value="F:nucleic acid binding"/>
    <property type="evidence" value="ECO:0007669"/>
    <property type="project" value="InterPro"/>
</dbReference>
<dbReference type="Gene3D" id="3.40.1350.10">
    <property type="match status" value="1"/>
</dbReference>
<dbReference type="SUPFAM" id="SSF52980">
    <property type="entry name" value="Restriction endonuclease-like"/>
    <property type="match status" value="1"/>
</dbReference>
<dbReference type="OrthoDB" id="9812968at2"/>
<dbReference type="KEGG" id="geh:HYN69_14950"/>
<dbReference type="InterPro" id="IPR011335">
    <property type="entry name" value="Restrct_endonuc-II-like"/>
</dbReference>
<reference evidence="3 4" key="1">
    <citation type="submission" date="2018-04" db="EMBL/GenBank/DDBJ databases">
        <title>Genome sequencing of Gemmobacter.</title>
        <authorList>
            <person name="Yi H."/>
            <person name="Baek M.-G."/>
        </authorList>
    </citation>
    <scope>NUCLEOTIDE SEQUENCE [LARGE SCALE GENOMIC DNA]</scope>
    <source>
        <strain evidence="3 4">HYN0069</strain>
    </source>
</reference>
<gene>
    <name evidence="3" type="ORF">HYN69_14950</name>
</gene>
<dbReference type="AlphaFoldDB" id="A0A2S0UPA7"/>
<evidence type="ECO:0000256" key="2">
    <source>
        <dbReference type="HAMAP-Rule" id="MF_00048"/>
    </source>
</evidence>
<evidence type="ECO:0000256" key="1">
    <source>
        <dbReference type="ARBA" id="ARBA00006738"/>
    </source>
</evidence>
<dbReference type="NCBIfam" id="NF011269">
    <property type="entry name" value="PRK14676.1"/>
    <property type="match status" value="1"/>
</dbReference>
<dbReference type="InterPro" id="IPR003509">
    <property type="entry name" value="UPF0102_YraN-like"/>
</dbReference>
<organism evidence="3 4">
    <name type="scientific">Paragemmobacter aquarius</name>
    <dbReference type="NCBI Taxonomy" id="2169400"/>
    <lineage>
        <taxon>Bacteria</taxon>
        <taxon>Pseudomonadati</taxon>
        <taxon>Pseudomonadota</taxon>
        <taxon>Alphaproteobacteria</taxon>
        <taxon>Rhodobacterales</taxon>
        <taxon>Paracoccaceae</taxon>
        <taxon>Paragemmobacter</taxon>
    </lineage>
</organism>
<dbReference type="EMBL" id="CP028918">
    <property type="protein sequence ID" value="AWB49620.1"/>
    <property type="molecule type" value="Genomic_DNA"/>
</dbReference>
<dbReference type="HAMAP" id="MF_00048">
    <property type="entry name" value="UPF0102"/>
    <property type="match status" value="1"/>
</dbReference>
<protein>
    <recommendedName>
        <fullName evidence="2">UPF0102 protein HYN69_14950</fullName>
    </recommendedName>
</protein>
<evidence type="ECO:0000313" key="3">
    <source>
        <dbReference type="EMBL" id="AWB49620.1"/>
    </source>
</evidence>
<keyword evidence="4" id="KW-1185">Reference proteome</keyword>
<dbReference type="InterPro" id="IPR011856">
    <property type="entry name" value="tRNA_endonuc-like_dom_sf"/>
</dbReference>
<dbReference type="Pfam" id="PF02021">
    <property type="entry name" value="UPF0102"/>
    <property type="match status" value="1"/>
</dbReference>
<sequence>MSGSRSYYAGLAAEDQVATLYGRSGRDVCARRWRGSEGEIDLIARDGDGLIFIEVKQSRTHAEAAEHLTRRQMDRIYGAASEFLAGEPKGQLTDVRFDVALVDAVGRIEILENAFAA</sequence>
<proteinExistence type="inferred from homology"/>
<dbReference type="PANTHER" id="PTHR34039">
    <property type="entry name" value="UPF0102 PROTEIN YRAN"/>
    <property type="match status" value="1"/>
</dbReference>
<name>A0A2S0UPA7_9RHOB</name>
<dbReference type="RefSeq" id="WP_108436437.1">
    <property type="nucleotide sequence ID" value="NZ_CP028918.1"/>
</dbReference>